<reference evidence="1" key="1">
    <citation type="submission" date="2018-11" db="EMBL/GenBank/DDBJ databases">
        <authorList>
            <person name="Alioto T."/>
            <person name="Alioto T."/>
        </authorList>
    </citation>
    <scope>NUCLEOTIDE SEQUENCE</scope>
</reference>
<dbReference type="OrthoDB" id="124397at2759"/>
<comment type="caution">
    <text evidence="1">The sequence shown here is derived from an EMBL/GenBank/DDBJ whole genome shotgun (WGS) entry which is preliminary data.</text>
</comment>
<evidence type="ECO:0000313" key="1">
    <source>
        <dbReference type="EMBL" id="VDI77143.1"/>
    </source>
</evidence>
<evidence type="ECO:0008006" key="3">
    <source>
        <dbReference type="Google" id="ProtNLM"/>
    </source>
</evidence>
<protein>
    <recommendedName>
        <fullName evidence="3">ER membrane protein complex subunit 2</fullName>
    </recommendedName>
</protein>
<sequence length="70" mass="7754">MGDPESMAMARSYYAQAIKLNPKNVRALYGLFLAMSTEETLAKLQKPSLFRSNSLDGMTSNPRQSIVIIS</sequence>
<dbReference type="EMBL" id="UYJE01009824">
    <property type="protein sequence ID" value="VDI77143.1"/>
    <property type="molecule type" value="Genomic_DNA"/>
</dbReference>
<name>A0A8B6HAW8_MYTGA</name>
<proteinExistence type="predicted"/>
<dbReference type="AlphaFoldDB" id="A0A8B6HAW8"/>
<organism evidence="1 2">
    <name type="scientific">Mytilus galloprovincialis</name>
    <name type="common">Mediterranean mussel</name>
    <dbReference type="NCBI Taxonomy" id="29158"/>
    <lineage>
        <taxon>Eukaryota</taxon>
        <taxon>Metazoa</taxon>
        <taxon>Spiralia</taxon>
        <taxon>Lophotrochozoa</taxon>
        <taxon>Mollusca</taxon>
        <taxon>Bivalvia</taxon>
        <taxon>Autobranchia</taxon>
        <taxon>Pteriomorphia</taxon>
        <taxon>Mytilida</taxon>
        <taxon>Mytiloidea</taxon>
        <taxon>Mytilidae</taxon>
        <taxon>Mytilinae</taxon>
        <taxon>Mytilus</taxon>
    </lineage>
</organism>
<keyword evidence="2" id="KW-1185">Reference proteome</keyword>
<dbReference type="Proteomes" id="UP000596742">
    <property type="component" value="Unassembled WGS sequence"/>
</dbReference>
<evidence type="ECO:0000313" key="2">
    <source>
        <dbReference type="Proteomes" id="UP000596742"/>
    </source>
</evidence>
<gene>
    <name evidence="1" type="ORF">MGAL_10B042468</name>
</gene>
<accession>A0A8B6HAW8</accession>